<dbReference type="Pfam" id="PF00899">
    <property type="entry name" value="ThiF"/>
    <property type="match status" value="1"/>
</dbReference>
<evidence type="ECO:0000313" key="3">
    <source>
        <dbReference type="Proteomes" id="UP000252378"/>
    </source>
</evidence>
<gene>
    <name evidence="2" type="ORF">C7J97_13530</name>
</gene>
<dbReference type="InterPro" id="IPR045886">
    <property type="entry name" value="ThiF/MoeB/HesA"/>
</dbReference>
<dbReference type="InterPro" id="IPR000594">
    <property type="entry name" value="ThiF_NAD_FAD-bd"/>
</dbReference>
<dbReference type="AlphaFoldDB" id="A0A367FWE3"/>
<accession>A0A367FWE3</accession>
<organism evidence="2 3">
    <name type="scientific">Faecalibacterium prausnitzii</name>
    <dbReference type="NCBI Taxonomy" id="853"/>
    <lineage>
        <taxon>Bacteria</taxon>
        <taxon>Bacillati</taxon>
        <taxon>Bacillota</taxon>
        <taxon>Clostridia</taxon>
        <taxon>Eubacteriales</taxon>
        <taxon>Oscillospiraceae</taxon>
        <taxon>Faecalibacterium</taxon>
    </lineage>
</organism>
<reference evidence="2 3" key="1">
    <citation type="submission" date="2018-03" db="EMBL/GenBank/DDBJ databases">
        <title>Complete genome sequencing of Faecalibacterium prausnitzii strains isolated from the human gut.</title>
        <authorList>
            <person name="Fitzgerald B.C."/>
            <person name="Shkoporov A.N."/>
            <person name="Ross P.R."/>
            <person name="Hill C."/>
        </authorList>
    </citation>
    <scope>NUCLEOTIDE SEQUENCE [LARGE SCALE GENOMIC DNA]</scope>
    <source>
        <strain evidence="2 3">ATCC 27768</strain>
    </source>
</reference>
<dbReference type="RefSeq" id="WP_113993275.1">
    <property type="nucleotide sequence ID" value="NZ_JAWHPP010000025.1"/>
</dbReference>
<dbReference type="CDD" id="cd01483">
    <property type="entry name" value="E1_enzyme_family"/>
    <property type="match status" value="1"/>
</dbReference>
<dbReference type="GO" id="GO:0061503">
    <property type="term" value="F:tRNA threonylcarbamoyladenosine dehydratase"/>
    <property type="evidence" value="ECO:0007669"/>
    <property type="project" value="TreeGrafter"/>
</dbReference>
<sequence>MLENFFGEEIEKTVFLSAAQMREAHPGPVRGKYFKDTAIFNIFPPELSERGEFLGQILPEGFEPNAKGFCGVARQEKIQFYFDGKPINAEPYELHQNIFSRNKGILETDKMDHKRAVILGCGSVGSLVAMELARSGVGHFLLADPDVMEYHNICRHQCGIEDVGDLKINALKRKLLNINPQIDVQIFEGIVQNIPKAVLDDFCVKGETVFVGCADNRGADVYANRISIYYGAAFLSVGFWERAYAGEIFYHIPDRGMPCYACALGEGTELSARVQANHHVYSNQENIEGVRFEPGISVDINFITCIGVKLCLDILNMTEPGYRPRLLNDLKQYTLVCNTSDPEIGGEMVEIFSYPLQVTTSLKVGFHSEKCPGQCRYEIEDH</sequence>
<dbReference type="Proteomes" id="UP000252378">
    <property type="component" value="Unassembled WGS sequence"/>
</dbReference>
<comment type="caution">
    <text evidence="2">The sequence shown here is derived from an EMBL/GenBank/DDBJ whole genome shotgun (WGS) entry which is preliminary data.</text>
</comment>
<dbReference type="GO" id="GO:0008641">
    <property type="term" value="F:ubiquitin-like modifier activating enzyme activity"/>
    <property type="evidence" value="ECO:0007669"/>
    <property type="project" value="InterPro"/>
</dbReference>
<evidence type="ECO:0000313" key="2">
    <source>
        <dbReference type="EMBL" id="RCH42695.1"/>
    </source>
</evidence>
<dbReference type="InterPro" id="IPR035985">
    <property type="entry name" value="Ubiquitin-activating_enz"/>
</dbReference>
<dbReference type="EMBL" id="PXUP01000028">
    <property type="protein sequence ID" value="RCH42695.1"/>
    <property type="molecule type" value="Genomic_DNA"/>
</dbReference>
<dbReference type="Gene3D" id="3.40.50.720">
    <property type="entry name" value="NAD(P)-binding Rossmann-like Domain"/>
    <property type="match status" value="1"/>
</dbReference>
<dbReference type="GO" id="GO:0061504">
    <property type="term" value="P:cyclic threonylcarbamoyladenosine biosynthetic process"/>
    <property type="evidence" value="ECO:0007669"/>
    <property type="project" value="TreeGrafter"/>
</dbReference>
<name>A0A367FWE3_9FIRM</name>
<feature type="domain" description="THIF-type NAD/FAD binding fold" evidence="1">
    <location>
        <begin position="106"/>
        <end position="318"/>
    </location>
</feature>
<dbReference type="SUPFAM" id="SSF69572">
    <property type="entry name" value="Activating enzymes of the ubiquitin-like proteins"/>
    <property type="match status" value="1"/>
</dbReference>
<dbReference type="PANTHER" id="PTHR43267">
    <property type="entry name" value="TRNA THREONYLCARBAMOYLADENOSINE DEHYDRATASE"/>
    <property type="match status" value="1"/>
</dbReference>
<proteinExistence type="predicted"/>
<protein>
    <recommendedName>
        <fullName evidence="1">THIF-type NAD/FAD binding fold domain-containing protein</fullName>
    </recommendedName>
</protein>
<dbReference type="PANTHER" id="PTHR43267:SF3">
    <property type="entry name" value="THIF PROTEIN"/>
    <property type="match status" value="1"/>
</dbReference>
<evidence type="ECO:0000259" key="1">
    <source>
        <dbReference type="Pfam" id="PF00899"/>
    </source>
</evidence>